<dbReference type="InterPro" id="IPR018465">
    <property type="entry name" value="Scm3/HJURP"/>
</dbReference>
<dbReference type="InterPro" id="IPR009057">
    <property type="entry name" value="Homeodomain-like_sf"/>
</dbReference>
<feature type="region of interest" description="Disordered" evidence="1">
    <location>
        <begin position="119"/>
        <end position="157"/>
    </location>
</feature>
<evidence type="ECO:0000313" key="2">
    <source>
        <dbReference type="EMBL" id="KAJ9669046.1"/>
    </source>
</evidence>
<feature type="compositionally biased region" description="Low complexity" evidence="1">
    <location>
        <begin position="772"/>
        <end position="782"/>
    </location>
</feature>
<dbReference type="Proteomes" id="UP001172684">
    <property type="component" value="Unassembled WGS sequence"/>
</dbReference>
<feature type="region of interest" description="Disordered" evidence="1">
    <location>
        <begin position="302"/>
        <end position="345"/>
    </location>
</feature>
<feature type="region of interest" description="Disordered" evidence="1">
    <location>
        <begin position="514"/>
        <end position="544"/>
    </location>
</feature>
<feature type="compositionally biased region" description="Basic residues" evidence="1">
    <location>
        <begin position="754"/>
        <end position="764"/>
    </location>
</feature>
<feature type="compositionally biased region" description="Polar residues" evidence="1">
    <location>
        <begin position="518"/>
        <end position="541"/>
    </location>
</feature>
<dbReference type="PANTHER" id="PTHR15992">
    <property type="entry name" value="HOLLIDAY JUNCTION RECOGNITION PROTEIN"/>
    <property type="match status" value="1"/>
</dbReference>
<dbReference type="PANTHER" id="PTHR15992:SF5">
    <property type="entry name" value="HOLLIDAY JUNCTION RECOGNITION PROTEIN"/>
    <property type="match status" value="1"/>
</dbReference>
<accession>A0ABQ9P371</accession>
<feature type="compositionally biased region" description="Basic residues" evidence="1">
    <location>
        <begin position="734"/>
        <end position="743"/>
    </location>
</feature>
<evidence type="ECO:0000256" key="1">
    <source>
        <dbReference type="SAM" id="MobiDB-lite"/>
    </source>
</evidence>
<proteinExistence type="predicted"/>
<name>A0ABQ9P371_9PEZI</name>
<sequence length="835" mass="91251">MDPMDSSSRPGKRRRLTTALVSSVEYDGDDGEALERDRYANDMRLKGRFEDIFAKYSRDFSGIGDEIDLATGKIVVDNGHLASMCHDRDVGPAQAQLFLNSFADKLAGGSINAIEVDGGERHSRSTGHGHVDSTEQEHDNVRSLLGPSSDRPDDGAAEEQIEGCHHTQLVQHAALSPKPHSVPLPSANNAALHALSQSITAQIAQFLGQWQQPQAPVIDPLWAAPPLPLQPRAHTRFSQTTRDLSVPSSVSAPIPEAAQVPFRDDPQATSIGPYEQHSVWASPRPRRSYDMTNRRARSVFKQHAEPAGLEEASASVPVMSDPPDDSRPFEDRDVDSPGSVSHVKERRRIQVPPFSSQEINLLLKLKTVEKRRWDDIAKYFPTRKKFHLVSNYHSWIKDLGAEDFGNEETQSRHSASPNIDLHERSHQTIVRATPRRSKPSTHQGTLIRDRLAPGEEDTEGQNRAVPIAGTPEDHLNHSLEQAYTYSDTNEDDGIGSEYVAAQDSEPQTIREIPYSQDGVEQSTPAASSESNRCSPEPTITGSGFFVAQSPTLVSVQIPSRKNQQTLKAPQRSVPSGDGGNSVAQSRGLHSTADELSKSTPACVGPRYGHTQTVQGTREERSAGTRCQNSAEDNLPEASSPAPKSSKQTGKPHPAVRPHPAHQHSNTYHRYEEPDDLVSAGASQYLSLTPTVGKSFPPLEALSPHQNANGAASMKASQPSSSPVLVSASKPSSRVSHRGLHRVRSTATVQPASTPRRHHSGRRPHLSSPKSAPTVKPLPVTPVTNGFLRKRLAERMDDLEDLPPSAKKARPNKLLRTPKKLVDLVWDAESEDELGL</sequence>
<evidence type="ECO:0008006" key="4">
    <source>
        <dbReference type="Google" id="ProtNLM"/>
    </source>
</evidence>
<evidence type="ECO:0000313" key="3">
    <source>
        <dbReference type="Proteomes" id="UP001172684"/>
    </source>
</evidence>
<protein>
    <recommendedName>
        <fullName evidence="4">Myb-like domain-containing protein</fullName>
    </recommendedName>
</protein>
<dbReference type="InterPro" id="IPR001005">
    <property type="entry name" value="SANT/Myb"/>
</dbReference>
<dbReference type="Pfam" id="PF10384">
    <property type="entry name" value="Scm3"/>
    <property type="match status" value="1"/>
</dbReference>
<feature type="region of interest" description="Disordered" evidence="1">
    <location>
        <begin position="406"/>
        <end position="476"/>
    </location>
</feature>
<feature type="compositionally biased region" description="Low complexity" evidence="1">
    <location>
        <begin position="637"/>
        <end position="646"/>
    </location>
</feature>
<dbReference type="EMBL" id="JAPDRL010000004">
    <property type="protein sequence ID" value="KAJ9669046.1"/>
    <property type="molecule type" value="Genomic_DNA"/>
</dbReference>
<feature type="compositionally biased region" description="Polar residues" evidence="1">
    <location>
        <begin position="557"/>
        <end position="567"/>
    </location>
</feature>
<keyword evidence="3" id="KW-1185">Reference proteome</keyword>
<gene>
    <name evidence="2" type="ORF">H2201_000872</name>
</gene>
<dbReference type="InterPro" id="IPR009072">
    <property type="entry name" value="Histone-fold"/>
</dbReference>
<dbReference type="Gene3D" id="1.10.20.10">
    <property type="entry name" value="Histone, subunit A"/>
    <property type="match status" value="1"/>
</dbReference>
<feature type="compositionally biased region" description="Polar residues" evidence="1">
    <location>
        <begin position="703"/>
        <end position="733"/>
    </location>
</feature>
<feature type="region of interest" description="Disordered" evidence="1">
    <location>
        <begin position="557"/>
        <end position="675"/>
    </location>
</feature>
<feature type="compositionally biased region" description="Basic and acidic residues" evidence="1">
    <location>
        <begin position="324"/>
        <end position="335"/>
    </location>
</feature>
<dbReference type="CDD" id="cd00167">
    <property type="entry name" value="SANT"/>
    <property type="match status" value="1"/>
</dbReference>
<comment type="caution">
    <text evidence="2">The sequence shown here is derived from an EMBL/GenBank/DDBJ whole genome shotgun (WGS) entry which is preliminary data.</text>
</comment>
<feature type="compositionally biased region" description="Basic and acidic residues" evidence="1">
    <location>
        <begin position="119"/>
        <end position="141"/>
    </location>
</feature>
<feature type="region of interest" description="Disordered" evidence="1">
    <location>
        <begin position="687"/>
        <end position="782"/>
    </location>
</feature>
<dbReference type="SUPFAM" id="SSF46689">
    <property type="entry name" value="Homeodomain-like"/>
    <property type="match status" value="1"/>
</dbReference>
<organism evidence="2 3">
    <name type="scientific">Coniosporium apollinis</name>
    <dbReference type="NCBI Taxonomy" id="61459"/>
    <lineage>
        <taxon>Eukaryota</taxon>
        <taxon>Fungi</taxon>
        <taxon>Dikarya</taxon>
        <taxon>Ascomycota</taxon>
        <taxon>Pezizomycotina</taxon>
        <taxon>Dothideomycetes</taxon>
        <taxon>Dothideomycetes incertae sedis</taxon>
        <taxon>Coniosporium</taxon>
    </lineage>
</organism>
<reference evidence="2" key="1">
    <citation type="submission" date="2022-10" db="EMBL/GenBank/DDBJ databases">
        <title>Culturing micro-colonial fungi from biological soil crusts in the Mojave desert and describing Neophaeococcomyces mojavensis, and introducing the new genera and species Taxawa tesnikishii.</title>
        <authorList>
            <person name="Kurbessoian T."/>
            <person name="Stajich J.E."/>
        </authorList>
    </citation>
    <scope>NUCLEOTIDE SEQUENCE</scope>
    <source>
        <strain evidence="2">TK_1</strain>
    </source>
</reference>